<feature type="domain" description="Histidine kinase" evidence="9">
    <location>
        <begin position="731"/>
        <end position="941"/>
    </location>
</feature>
<feature type="domain" description="PAC" evidence="11">
    <location>
        <begin position="270"/>
        <end position="324"/>
    </location>
</feature>
<comment type="catalytic activity">
    <reaction evidence="1">
        <text>ATP + protein L-histidine = ADP + protein N-phospho-L-histidine.</text>
        <dbReference type="EC" id="2.7.13.3"/>
    </reaction>
</comment>
<dbReference type="PANTHER" id="PTHR43304">
    <property type="entry name" value="PHYTOCHROME-LIKE PROTEIN CPH1"/>
    <property type="match status" value="1"/>
</dbReference>
<evidence type="ECO:0000259" key="9">
    <source>
        <dbReference type="PROSITE" id="PS50109"/>
    </source>
</evidence>
<keyword evidence="8" id="KW-0472">Membrane</keyword>
<dbReference type="FunFam" id="3.30.565.10:FF:000006">
    <property type="entry name" value="Sensor histidine kinase WalK"/>
    <property type="match status" value="1"/>
</dbReference>
<feature type="transmembrane region" description="Helical" evidence="8">
    <location>
        <begin position="48"/>
        <end position="67"/>
    </location>
</feature>
<dbReference type="AlphaFoldDB" id="A0A809QW76"/>
<dbReference type="Pfam" id="PF08448">
    <property type="entry name" value="PAS_4"/>
    <property type="match status" value="1"/>
</dbReference>
<dbReference type="PRINTS" id="PR00344">
    <property type="entry name" value="BCTRLSENSOR"/>
</dbReference>
<evidence type="ECO:0000256" key="2">
    <source>
        <dbReference type="ARBA" id="ARBA00004429"/>
    </source>
</evidence>
<dbReference type="InterPro" id="IPR001610">
    <property type="entry name" value="PAC"/>
</dbReference>
<dbReference type="InterPro" id="IPR003594">
    <property type="entry name" value="HATPase_dom"/>
</dbReference>
<evidence type="ECO:0000256" key="4">
    <source>
        <dbReference type="ARBA" id="ARBA00022553"/>
    </source>
</evidence>
<dbReference type="Pfam" id="PF08447">
    <property type="entry name" value="PAS_3"/>
    <property type="match status" value="1"/>
</dbReference>
<evidence type="ECO:0000313" key="13">
    <source>
        <dbReference type="Proteomes" id="UP000662914"/>
    </source>
</evidence>
<dbReference type="Pfam" id="PF00512">
    <property type="entry name" value="HisKA"/>
    <property type="match status" value="1"/>
</dbReference>
<dbReference type="InterPro" id="IPR035965">
    <property type="entry name" value="PAS-like_dom_sf"/>
</dbReference>
<dbReference type="PANTHER" id="PTHR43304:SF1">
    <property type="entry name" value="PAC DOMAIN-CONTAINING PROTEIN"/>
    <property type="match status" value="1"/>
</dbReference>
<feature type="coiled-coil region" evidence="7">
    <location>
        <begin position="690"/>
        <end position="724"/>
    </location>
</feature>
<dbReference type="Gene3D" id="3.30.450.20">
    <property type="entry name" value="PAS domain"/>
    <property type="match status" value="4"/>
</dbReference>
<dbReference type="FunFam" id="1.10.287.130:FF:000070">
    <property type="entry name" value="Histidine kinase sensor protein"/>
    <property type="match status" value="1"/>
</dbReference>
<dbReference type="InterPro" id="IPR036890">
    <property type="entry name" value="HATPase_C_sf"/>
</dbReference>
<proteinExistence type="predicted"/>
<dbReference type="InterPro" id="IPR004358">
    <property type="entry name" value="Sig_transdc_His_kin-like_C"/>
</dbReference>
<feature type="transmembrane region" description="Helical" evidence="8">
    <location>
        <begin position="74"/>
        <end position="94"/>
    </location>
</feature>
<keyword evidence="8" id="KW-1133">Transmembrane helix</keyword>
<dbReference type="InterPro" id="IPR003661">
    <property type="entry name" value="HisK_dim/P_dom"/>
</dbReference>
<dbReference type="InterPro" id="IPR036097">
    <property type="entry name" value="HisK_dim/P_sf"/>
</dbReference>
<feature type="transmembrane region" description="Helical" evidence="8">
    <location>
        <begin position="20"/>
        <end position="42"/>
    </location>
</feature>
<dbReference type="Gene3D" id="3.30.565.10">
    <property type="entry name" value="Histidine kinase-like ATPase, C-terminal domain"/>
    <property type="match status" value="1"/>
</dbReference>
<dbReference type="Pfam" id="PF02518">
    <property type="entry name" value="HATPase_c"/>
    <property type="match status" value="1"/>
</dbReference>
<evidence type="ECO:0000259" key="10">
    <source>
        <dbReference type="PROSITE" id="PS50112"/>
    </source>
</evidence>
<dbReference type="PROSITE" id="PS50109">
    <property type="entry name" value="HIS_KIN"/>
    <property type="match status" value="1"/>
</dbReference>
<dbReference type="SMART" id="SM00091">
    <property type="entry name" value="PAS"/>
    <property type="match status" value="4"/>
</dbReference>
<feature type="domain" description="PAS" evidence="10">
    <location>
        <begin position="347"/>
        <end position="400"/>
    </location>
</feature>
<evidence type="ECO:0000256" key="1">
    <source>
        <dbReference type="ARBA" id="ARBA00000085"/>
    </source>
</evidence>
<dbReference type="CDD" id="cd00130">
    <property type="entry name" value="PAS"/>
    <property type="match status" value="4"/>
</dbReference>
<dbReference type="SMART" id="SM00086">
    <property type="entry name" value="PAC"/>
    <property type="match status" value="4"/>
</dbReference>
<feature type="transmembrane region" description="Helical" evidence="8">
    <location>
        <begin position="100"/>
        <end position="117"/>
    </location>
</feature>
<dbReference type="SUPFAM" id="SSF47384">
    <property type="entry name" value="Homodimeric domain of signal transducing histidine kinase"/>
    <property type="match status" value="1"/>
</dbReference>
<feature type="domain" description="PAC" evidence="11">
    <location>
        <begin position="399"/>
        <end position="449"/>
    </location>
</feature>
<evidence type="ECO:0000256" key="7">
    <source>
        <dbReference type="SAM" id="Coils"/>
    </source>
</evidence>
<evidence type="ECO:0000256" key="8">
    <source>
        <dbReference type="SAM" id="Phobius"/>
    </source>
</evidence>
<dbReference type="Gene3D" id="1.10.287.130">
    <property type="match status" value="1"/>
</dbReference>
<evidence type="ECO:0000256" key="3">
    <source>
        <dbReference type="ARBA" id="ARBA00012438"/>
    </source>
</evidence>
<keyword evidence="4" id="KW-0597">Phosphoprotein</keyword>
<comment type="subcellular location">
    <subcellularLocation>
        <location evidence="2">Cell inner membrane</location>
        <topology evidence="2">Multi-pass membrane protein</topology>
    </subcellularLocation>
</comment>
<dbReference type="GO" id="GO:0005886">
    <property type="term" value="C:plasma membrane"/>
    <property type="evidence" value="ECO:0007669"/>
    <property type="project" value="UniProtKB-SubCell"/>
</dbReference>
<gene>
    <name evidence="12" type="ORF">DSYM_03890</name>
</gene>
<dbReference type="CDD" id="cd00082">
    <property type="entry name" value="HisKA"/>
    <property type="match status" value="1"/>
</dbReference>
<dbReference type="SMART" id="SM00387">
    <property type="entry name" value="HATPase_c"/>
    <property type="match status" value="1"/>
</dbReference>
<keyword evidence="7" id="KW-0175">Coiled coil</keyword>
<dbReference type="PROSITE" id="PS50112">
    <property type="entry name" value="PAS"/>
    <property type="match status" value="2"/>
</dbReference>
<feature type="domain" description="PAC" evidence="11">
    <location>
        <begin position="650"/>
        <end position="702"/>
    </location>
</feature>
<dbReference type="KEGG" id="ddz:DSYM_03890"/>
<evidence type="ECO:0000256" key="6">
    <source>
        <dbReference type="ARBA" id="ARBA00022777"/>
    </source>
</evidence>
<feature type="transmembrane region" description="Helical" evidence="8">
    <location>
        <begin position="153"/>
        <end position="173"/>
    </location>
</feature>
<reference evidence="12" key="1">
    <citation type="journal article" name="DNA Res.">
        <title>The physiological potential of anammox bacteria as revealed by their core genome structure.</title>
        <authorList>
            <person name="Okubo T."/>
            <person name="Toyoda A."/>
            <person name="Fukuhara K."/>
            <person name="Uchiyama I."/>
            <person name="Harigaya Y."/>
            <person name="Kuroiwa M."/>
            <person name="Suzuki T."/>
            <person name="Murakami Y."/>
            <person name="Suwa Y."/>
            <person name="Takami H."/>
        </authorList>
    </citation>
    <scope>NUCLEOTIDE SEQUENCE</scope>
    <source>
        <strain evidence="12">317325-3</strain>
    </source>
</reference>
<sequence length="947" mass="105430">MEADFGTAASNEGEAFKKRFIRIAGLIIGAACLIYLVAAPWAAGGRPIYLSAPSIILLACLAALSLLRRVSARTAGIVLVYGLCAGALTAGALHGTVQTATIYSLVIVVGLAGWLAGPRHAVAVAALSAVSALGIALAVEAGLLQPAPLPRPFVTWIALALILTIAAIFSRIVSRAFQDQLARVGGLTGVLQEQLRESRANEAQLRLITESMPAMLVHNREHRCVYANARYAAFVGKTQKALVGLHVREQVGAAAYAEIAPYVDRADSGERVDYRRVVRRPDGTESAIEVSLVPERDDGGKVIGQFVLARDITPQVQSEKALRLSENKFSKVFRANPLAIAITRLSDGQFLDVNEAWCRLHGWTREEALGRTSVELGTWTDPRQRESWRHAMLEHGHTGNLELRFRTKDGKSIDVLISAELIELEGKMCALVMATDLTERKQAEEALRQSEARFATMFRSNPEAIMLTTPEQGRILDVNDAFERVSGWARDEVVGRSSVELGFWAEPRDRARWLETIRAQGFVRDFESMFVPKSGQPHPVQLSSTVLDLAGERVILNFFLDITERKRAEEALKAGQARLAEAQRIGRLGSWDLDLRSRRMVWSDELYRIYERTPAEFDGSWDALLTLIHPDDLPVIRKGFRESAQTRAPYELDHRILTPSGRVKRLHIRWEVSFDEAGQPLRALGTAQDITEQVEARAEIERLNADLERRVQERTAELTAANRELESFAYSISHDLRAPLRGIDGFSKLLADEYRERLDAQGVDYLERVRRAAQRMGHLIDDILELSRVTRQEMRRVRVDLSQIAAELIEELARAAPAHRVETHLAPGLTALGDPQLLRVLMQNLVENAWKYSAKEPAPRIEFGRETVEDESVFFVRDNGVGFDMQFAGRLFTPFQRLHRPEEFEGTGIGLATVARIAHRHGGRAWIESEPGKGTTVRFTLCNPGVP</sequence>
<dbReference type="InterPro" id="IPR013655">
    <property type="entry name" value="PAS_fold_3"/>
</dbReference>
<protein>
    <recommendedName>
        <fullName evidence="3">histidine kinase</fullName>
        <ecNumber evidence="3">2.7.13.3</ecNumber>
    </recommendedName>
</protein>
<keyword evidence="8" id="KW-0812">Transmembrane</keyword>
<keyword evidence="6 12" id="KW-0418">Kinase</keyword>
<organism evidence="12 13">
    <name type="scientific">Candidatus Desulfobacillus denitrificans</name>
    <dbReference type="NCBI Taxonomy" id="2608985"/>
    <lineage>
        <taxon>Bacteria</taxon>
        <taxon>Pseudomonadati</taxon>
        <taxon>Pseudomonadota</taxon>
        <taxon>Betaproteobacteria</taxon>
        <taxon>Candidatus Desulfobacillus</taxon>
    </lineage>
</organism>
<dbReference type="InterPro" id="IPR013656">
    <property type="entry name" value="PAS_4"/>
</dbReference>
<dbReference type="NCBIfam" id="TIGR00229">
    <property type="entry name" value="sensory_box"/>
    <property type="match status" value="3"/>
</dbReference>
<dbReference type="Pfam" id="PF13426">
    <property type="entry name" value="PAS_9"/>
    <property type="match status" value="2"/>
</dbReference>
<dbReference type="InterPro" id="IPR000700">
    <property type="entry name" value="PAS-assoc_C"/>
</dbReference>
<dbReference type="InterPro" id="IPR005467">
    <property type="entry name" value="His_kinase_dom"/>
</dbReference>
<dbReference type="SUPFAM" id="SSF55785">
    <property type="entry name" value="PYP-like sensor domain (PAS domain)"/>
    <property type="match status" value="4"/>
</dbReference>
<accession>A0A809QW76</accession>
<dbReference type="SUPFAM" id="SSF55874">
    <property type="entry name" value="ATPase domain of HSP90 chaperone/DNA topoisomerase II/histidine kinase"/>
    <property type="match status" value="1"/>
</dbReference>
<evidence type="ECO:0000259" key="11">
    <source>
        <dbReference type="PROSITE" id="PS50113"/>
    </source>
</evidence>
<dbReference type="EC" id="2.7.13.3" evidence="3"/>
<keyword evidence="5" id="KW-0808">Transferase</keyword>
<evidence type="ECO:0000313" key="12">
    <source>
        <dbReference type="EMBL" id="BBO19690.1"/>
    </source>
</evidence>
<dbReference type="InterPro" id="IPR052162">
    <property type="entry name" value="Sensor_kinase/Photoreceptor"/>
</dbReference>
<dbReference type="GO" id="GO:0000155">
    <property type="term" value="F:phosphorelay sensor kinase activity"/>
    <property type="evidence" value="ECO:0007669"/>
    <property type="project" value="InterPro"/>
</dbReference>
<dbReference type="PROSITE" id="PS50113">
    <property type="entry name" value="PAC"/>
    <property type="match status" value="4"/>
</dbReference>
<evidence type="ECO:0000256" key="5">
    <source>
        <dbReference type="ARBA" id="ARBA00022679"/>
    </source>
</evidence>
<feature type="domain" description="PAC" evidence="11">
    <location>
        <begin position="524"/>
        <end position="574"/>
    </location>
</feature>
<dbReference type="InterPro" id="IPR000014">
    <property type="entry name" value="PAS"/>
</dbReference>
<dbReference type="Proteomes" id="UP000662914">
    <property type="component" value="Chromosome"/>
</dbReference>
<dbReference type="Gene3D" id="2.10.70.100">
    <property type="match status" value="1"/>
</dbReference>
<feature type="domain" description="PAS" evidence="10">
    <location>
        <begin position="450"/>
        <end position="499"/>
    </location>
</feature>
<dbReference type="EMBL" id="AP021857">
    <property type="protein sequence ID" value="BBO19690.1"/>
    <property type="molecule type" value="Genomic_DNA"/>
</dbReference>
<name>A0A809QW76_9PROT</name>
<dbReference type="SMART" id="SM00388">
    <property type="entry name" value="HisKA"/>
    <property type="match status" value="1"/>
</dbReference>
<feature type="transmembrane region" description="Helical" evidence="8">
    <location>
        <begin position="124"/>
        <end position="147"/>
    </location>
</feature>